<keyword evidence="14" id="KW-1185">Reference proteome</keyword>
<keyword evidence="10 11" id="KW-0407">Ion channel</keyword>
<accession>A0A433SZ91</accession>
<feature type="compositionally biased region" description="Polar residues" evidence="12">
    <location>
        <begin position="507"/>
        <end position="526"/>
    </location>
</feature>
<evidence type="ECO:0000256" key="11">
    <source>
        <dbReference type="RuleBase" id="RU000679"/>
    </source>
</evidence>
<evidence type="ECO:0000256" key="4">
    <source>
        <dbReference type="ARBA" id="ARBA00022692"/>
    </source>
</evidence>
<evidence type="ECO:0000256" key="2">
    <source>
        <dbReference type="ARBA" id="ARBA00022448"/>
    </source>
</evidence>
<comment type="caution">
    <text evidence="13">The sequence shown here is derived from an EMBL/GenBank/DDBJ whole genome shotgun (WGS) entry which is preliminary data.</text>
</comment>
<comment type="subcellular location">
    <subcellularLocation>
        <location evidence="1">Membrane</location>
        <topology evidence="1">Multi-pass membrane protein</topology>
    </subcellularLocation>
</comment>
<feature type="region of interest" description="Disordered" evidence="12">
    <location>
        <begin position="389"/>
        <end position="414"/>
    </location>
</feature>
<feature type="region of interest" description="Disordered" evidence="12">
    <location>
        <begin position="447"/>
        <end position="656"/>
    </location>
</feature>
<name>A0A433SZ91_ELYCH</name>
<evidence type="ECO:0000313" key="14">
    <source>
        <dbReference type="Proteomes" id="UP000271974"/>
    </source>
</evidence>
<evidence type="ECO:0000256" key="3">
    <source>
        <dbReference type="ARBA" id="ARBA00022461"/>
    </source>
</evidence>
<evidence type="ECO:0000256" key="1">
    <source>
        <dbReference type="ARBA" id="ARBA00004141"/>
    </source>
</evidence>
<evidence type="ECO:0000256" key="7">
    <source>
        <dbReference type="ARBA" id="ARBA00023065"/>
    </source>
</evidence>
<feature type="compositionally biased region" description="Basic and acidic residues" evidence="12">
    <location>
        <begin position="536"/>
        <end position="553"/>
    </location>
</feature>
<protein>
    <submittedName>
        <fullName evidence="13">Uncharacterized protein</fullName>
    </submittedName>
</protein>
<reference evidence="13 14" key="1">
    <citation type="submission" date="2019-01" db="EMBL/GenBank/DDBJ databases">
        <title>A draft genome assembly of the solar-powered sea slug Elysia chlorotica.</title>
        <authorList>
            <person name="Cai H."/>
            <person name="Li Q."/>
            <person name="Fang X."/>
            <person name="Li J."/>
            <person name="Curtis N.E."/>
            <person name="Altenburger A."/>
            <person name="Shibata T."/>
            <person name="Feng M."/>
            <person name="Maeda T."/>
            <person name="Schwartz J.A."/>
            <person name="Shigenobu S."/>
            <person name="Lundholm N."/>
            <person name="Nishiyama T."/>
            <person name="Yang H."/>
            <person name="Hasebe M."/>
            <person name="Li S."/>
            <person name="Pierce S.K."/>
            <person name="Wang J."/>
        </authorList>
    </citation>
    <scope>NUCLEOTIDE SEQUENCE [LARGE SCALE GENOMIC DNA]</scope>
    <source>
        <strain evidence="13">EC2010</strain>
        <tissue evidence="13">Whole organism of an adult</tissue>
    </source>
</reference>
<evidence type="ECO:0000256" key="6">
    <source>
        <dbReference type="ARBA" id="ARBA00023053"/>
    </source>
</evidence>
<dbReference type="GO" id="GO:0005886">
    <property type="term" value="C:plasma membrane"/>
    <property type="evidence" value="ECO:0007669"/>
    <property type="project" value="TreeGrafter"/>
</dbReference>
<evidence type="ECO:0000256" key="9">
    <source>
        <dbReference type="ARBA" id="ARBA00023201"/>
    </source>
</evidence>
<keyword evidence="6" id="KW-0915">Sodium</keyword>
<dbReference type="EMBL" id="RQTK01000816">
    <property type="protein sequence ID" value="RUS74597.1"/>
    <property type="molecule type" value="Genomic_DNA"/>
</dbReference>
<keyword evidence="4 11" id="KW-0812">Transmembrane</keyword>
<dbReference type="STRING" id="188477.A0A433SZ91"/>
<feature type="compositionally biased region" description="Basic and acidic residues" evidence="12">
    <location>
        <begin position="490"/>
        <end position="506"/>
    </location>
</feature>
<evidence type="ECO:0000256" key="5">
    <source>
        <dbReference type="ARBA" id="ARBA00022989"/>
    </source>
</evidence>
<dbReference type="AlphaFoldDB" id="A0A433SZ91"/>
<keyword evidence="3 11" id="KW-0894">Sodium channel</keyword>
<dbReference type="PANTHER" id="PTHR11690">
    <property type="entry name" value="AMILORIDE-SENSITIVE SODIUM CHANNEL-RELATED"/>
    <property type="match status" value="1"/>
</dbReference>
<keyword evidence="7 11" id="KW-0406">Ion transport</keyword>
<feature type="compositionally biased region" description="Polar residues" evidence="12">
    <location>
        <begin position="636"/>
        <end position="647"/>
    </location>
</feature>
<sequence>MFEPGLAAYQTRSIHYLVPPPASADLTVDVAADDYIPGVSPDVAGVKVFLRTSSDMSALPPDQSVLVAAGESLQLTLRKAREVNRLEDDERCVSDITYSRTMCERQCLELHAARVCGCSLGLESPLGQRCRLSVQYECKMMCERQCLELHAARVCGCSLGLESPLGQRCRLSVQYELPIEIWPELENHREELVQMTAISHSWITDQSQISLKQTLDAAGIFRNFTDLSKTISKIRVRIARGAYEKLKEEREVTLLQLLINLGALSALTCGVSVLTAVEIVWIFGKILTVMCCAVMKKEEREDQVEFLPPPSMNRPTQLYNHPDTYRWVAYPGNVPSYPRHNQPDTGDMAPAIFMMPPPPRDYPGAGADHLYALSGPRNFYLRESDMRRNRGGVAGHGSEDSLSTRSEIRDGRDAGSHMVVDEVLDDSDLRQSPRVAVVAAPTALFSHPWERPGRNEPHRTVLNTSQPGDGPNGMPLFNVPVAPPLPGEGGDNRDDDLRLHGLDKLNDSNNSSGDDQGNMAPRSSSPLYRVEQSFGNKERGERNLKGKDTKEAKPAIISNGEITRHTDLAGTGMTGSARPDGPGVETQTDQNQHGQGAGRSKKTAWSEDSRQLPSQAGYGANRKNVSDSHKKGTANGHISQNAATQRPQFFPRTTPIQPNTWYVPEFQRMEFYDGRHPHIQRADGPGYFMYQGGVNGQF</sequence>
<dbReference type="OrthoDB" id="6081225at2759"/>
<evidence type="ECO:0000256" key="10">
    <source>
        <dbReference type="ARBA" id="ARBA00023303"/>
    </source>
</evidence>
<organism evidence="13 14">
    <name type="scientific">Elysia chlorotica</name>
    <name type="common">Eastern emerald elysia</name>
    <name type="synonym">Sea slug</name>
    <dbReference type="NCBI Taxonomy" id="188477"/>
    <lineage>
        <taxon>Eukaryota</taxon>
        <taxon>Metazoa</taxon>
        <taxon>Spiralia</taxon>
        <taxon>Lophotrochozoa</taxon>
        <taxon>Mollusca</taxon>
        <taxon>Gastropoda</taxon>
        <taxon>Heterobranchia</taxon>
        <taxon>Euthyneura</taxon>
        <taxon>Panpulmonata</taxon>
        <taxon>Sacoglossa</taxon>
        <taxon>Placobranchoidea</taxon>
        <taxon>Plakobranchidae</taxon>
        <taxon>Elysia</taxon>
    </lineage>
</organism>
<feature type="compositionally biased region" description="Basic and acidic residues" evidence="12">
    <location>
        <begin position="448"/>
        <end position="459"/>
    </location>
</feature>
<feature type="compositionally biased region" description="Polar residues" evidence="12">
    <location>
        <begin position="585"/>
        <end position="594"/>
    </location>
</feature>
<evidence type="ECO:0000256" key="12">
    <source>
        <dbReference type="SAM" id="MobiDB-lite"/>
    </source>
</evidence>
<comment type="similarity">
    <text evidence="11">Belongs to the amiloride-sensitive sodium channel (TC 1.A.6) family.</text>
</comment>
<keyword evidence="9 11" id="KW-0739">Sodium transport</keyword>
<keyword evidence="2 11" id="KW-0813">Transport</keyword>
<gene>
    <name evidence="13" type="ORF">EGW08_017639</name>
</gene>
<evidence type="ECO:0000256" key="8">
    <source>
        <dbReference type="ARBA" id="ARBA00023136"/>
    </source>
</evidence>
<dbReference type="InterPro" id="IPR001873">
    <property type="entry name" value="ENaC"/>
</dbReference>
<keyword evidence="5" id="KW-1133">Transmembrane helix</keyword>
<dbReference type="Proteomes" id="UP000271974">
    <property type="component" value="Unassembled WGS sequence"/>
</dbReference>
<keyword evidence="8" id="KW-0472">Membrane</keyword>
<dbReference type="Gene3D" id="1.10.287.770">
    <property type="entry name" value="YojJ-like"/>
    <property type="match status" value="1"/>
</dbReference>
<dbReference type="Pfam" id="PF00858">
    <property type="entry name" value="ASC"/>
    <property type="match status" value="1"/>
</dbReference>
<dbReference type="GO" id="GO:0015280">
    <property type="term" value="F:ligand-gated sodium channel activity"/>
    <property type="evidence" value="ECO:0007669"/>
    <property type="project" value="TreeGrafter"/>
</dbReference>
<evidence type="ECO:0000313" key="13">
    <source>
        <dbReference type="EMBL" id="RUS74597.1"/>
    </source>
</evidence>
<proteinExistence type="inferred from homology"/>
<dbReference type="PANTHER" id="PTHR11690:SF248">
    <property type="entry name" value="PICKPOCKET 17, ISOFORM A"/>
    <property type="match status" value="1"/>
</dbReference>